<dbReference type="EMBL" id="JAPFFJ010000012">
    <property type="protein sequence ID" value="KAJ6414398.1"/>
    <property type="molecule type" value="Genomic_DNA"/>
</dbReference>
<proteinExistence type="predicted"/>
<comment type="caution">
    <text evidence="1">The sequence shown here is derived from an EMBL/GenBank/DDBJ whole genome shotgun (WGS) entry which is preliminary data.</text>
</comment>
<gene>
    <name evidence="1" type="ORF">OIU84_003404</name>
</gene>
<evidence type="ECO:0000313" key="2">
    <source>
        <dbReference type="Proteomes" id="UP001162972"/>
    </source>
</evidence>
<reference evidence="1 2" key="1">
    <citation type="journal article" date="2023" name="Int. J. Mol. Sci.">
        <title>De Novo Assembly and Annotation of 11 Diverse Shrub Willow (Salix) Genomes Reveals Novel Gene Organization in Sex-Linked Regions.</title>
        <authorList>
            <person name="Hyden B."/>
            <person name="Feng K."/>
            <person name="Yates T.B."/>
            <person name="Jawdy S."/>
            <person name="Cereghino C."/>
            <person name="Smart L.B."/>
            <person name="Muchero W."/>
        </authorList>
    </citation>
    <scope>NUCLEOTIDE SEQUENCE [LARGE SCALE GENOMIC DNA]</scope>
    <source>
        <tissue evidence="1">Shoot tip</tissue>
    </source>
</reference>
<accession>A0AAD6JZU1</accession>
<evidence type="ECO:0000313" key="1">
    <source>
        <dbReference type="EMBL" id="KAJ6414398.1"/>
    </source>
</evidence>
<dbReference type="Proteomes" id="UP001162972">
    <property type="component" value="Chromosome 3"/>
</dbReference>
<name>A0AAD6JZU1_9ROSI</name>
<protein>
    <submittedName>
        <fullName evidence="1">Uncharacterized protein</fullName>
    </submittedName>
</protein>
<sequence length="55" mass="6169">MEKETQTMSLNSKAIELIPKKCQEASSPSLISVTYSKMESLRVTVIKCILKPKRA</sequence>
<dbReference type="AlphaFoldDB" id="A0AAD6JZU1"/>
<organism evidence="1 2">
    <name type="scientific">Salix udensis</name>
    <dbReference type="NCBI Taxonomy" id="889485"/>
    <lineage>
        <taxon>Eukaryota</taxon>
        <taxon>Viridiplantae</taxon>
        <taxon>Streptophyta</taxon>
        <taxon>Embryophyta</taxon>
        <taxon>Tracheophyta</taxon>
        <taxon>Spermatophyta</taxon>
        <taxon>Magnoliopsida</taxon>
        <taxon>eudicotyledons</taxon>
        <taxon>Gunneridae</taxon>
        <taxon>Pentapetalae</taxon>
        <taxon>rosids</taxon>
        <taxon>fabids</taxon>
        <taxon>Malpighiales</taxon>
        <taxon>Salicaceae</taxon>
        <taxon>Saliceae</taxon>
        <taxon>Salix</taxon>
    </lineage>
</organism>
<keyword evidence="2" id="KW-1185">Reference proteome</keyword>